<reference evidence="2 3" key="1">
    <citation type="journal article" date="2019" name="Sci. Rep.">
        <title>Orb-weaving spider Araneus ventricosus genome elucidates the spidroin gene catalogue.</title>
        <authorList>
            <person name="Kono N."/>
            <person name="Nakamura H."/>
            <person name="Ohtoshi R."/>
            <person name="Moran D.A.P."/>
            <person name="Shinohara A."/>
            <person name="Yoshida Y."/>
            <person name="Fujiwara M."/>
            <person name="Mori M."/>
            <person name="Tomita M."/>
            <person name="Arakawa K."/>
        </authorList>
    </citation>
    <scope>NUCLEOTIDE SEQUENCE [LARGE SCALE GENOMIC DNA]</scope>
</reference>
<dbReference type="AlphaFoldDB" id="A0A4Y2JWY6"/>
<dbReference type="Pfam" id="PF03184">
    <property type="entry name" value="DDE_1"/>
    <property type="match status" value="1"/>
</dbReference>
<comment type="caution">
    <text evidence="2">The sequence shown here is derived from an EMBL/GenBank/DDBJ whole genome shotgun (WGS) entry which is preliminary data.</text>
</comment>
<dbReference type="Proteomes" id="UP000499080">
    <property type="component" value="Unassembled WGS sequence"/>
</dbReference>
<name>A0A4Y2JWY6_ARAVE</name>
<organism evidence="2 3">
    <name type="scientific">Araneus ventricosus</name>
    <name type="common">Orbweaver spider</name>
    <name type="synonym">Epeira ventricosa</name>
    <dbReference type="NCBI Taxonomy" id="182803"/>
    <lineage>
        <taxon>Eukaryota</taxon>
        <taxon>Metazoa</taxon>
        <taxon>Ecdysozoa</taxon>
        <taxon>Arthropoda</taxon>
        <taxon>Chelicerata</taxon>
        <taxon>Arachnida</taxon>
        <taxon>Araneae</taxon>
        <taxon>Araneomorphae</taxon>
        <taxon>Entelegynae</taxon>
        <taxon>Araneoidea</taxon>
        <taxon>Araneidae</taxon>
        <taxon>Araneus</taxon>
    </lineage>
</organism>
<sequence>MPPNTTSKLQHLNQGIIHNFKIKYRHEVVKKCIAEIYEGTKPVVYVLQAMRMADKAWNCVEAKTVANCFKKAGFLKKVEVSNSNDSVEILNDIHAVESINEEWYLISNALQVDPLTTFQDFVEICGDLTDADIVGEVRSLSKEEDDDEMFEPPPKMTLKEAFIFHKNNACIY</sequence>
<dbReference type="OrthoDB" id="125347at2759"/>
<dbReference type="InterPro" id="IPR004875">
    <property type="entry name" value="DDE_SF_endonuclease_dom"/>
</dbReference>
<proteinExistence type="predicted"/>
<keyword evidence="3" id="KW-1185">Reference proteome</keyword>
<accession>A0A4Y2JWY6</accession>
<dbReference type="EMBL" id="BGPR01004001">
    <property type="protein sequence ID" value="GBM94811.1"/>
    <property type="molecule type" value="Genomic_DNA"/>
</dbReference>
<evidence type="ECO:0000313" key="2">
    <source>
        <dbReference type="EMBL" id="GBM94811.1"/>
    </source>
</evidence>
<gene>
    <name evidence="2" type="ORF">AVEN_69363_1</name>
</gene>
<evidence type="ECO:0000259" key="1">
    <source>
        <dbReference type="Pfam" id="PF03184"/>
    </source>
</evidence>
<feature type="domain" description="DDE-1" evidence="1">
    <location>
        <begin position="1"/>
        <end position="69"/>
    </location>
</feature>
<dbReference type="GO" id="GO:0003676">
    <property type="term" value="F:nucleic acid binding"/>
    <property type="evidence" value="ECO:0007669"/>
    <property type="project" value="InterPro"/>
</dbReference>
<protein>
    <recommendedName>
        <fullName evidence="1">DDE-1 domain-containing protein</fullName>
    </recommendedName>
</protein>
<evidence type="ECO:0000313" key="3">
    <source>
        <dbReference type="Proteomes" id="UP000499080"/>
    </source>
</evidence>